<dbReference type="EMBL" id="CATQJL010000001">
    <property type="protein sequence ID" value="CAJ0589046.1"/>
    <property type="molecule type" value="Genomic_DNA"/>
</dbReference>
<proteinExistence type="predicted"/>
<organism evidence="1 2">
    <name type="scientific">Cylicocyclus nassatus</name>
    <name type="common">Nematode worm</name>
    <dbReference type="NCBI Taxonomy" id="53992"/>
    <lineage>
        <taxon>Eukaryota</taxon>
        <taxon>Metazoa</taxon>
        <taxon>Ecdysozoa</taxon>
        <taxon>Nematoda</taxon>
        <taxon>Chromadorea</taxon>
        <taxon>Rhabditida</taxon>
        <taxon>Rhabditina</taxon>
        <taxon>Rhabditomorpha</taxon>
        <taxon>Strongyloidea</taxon>
        <taxon>Strongylidae</taxon>
        <taxon>Cylicocyclus</taxon>
    </lineage>
</organism>
<protein>
    <submittedName>
        <fullName evidence="1">Uncharacterized protein</fullName>
    </submittedName>
</protein>
<name>A0AA36DJV7_CYLNA</name>
<sequence length="187" mass="21301">MRGARNATCLTISNSFNYFPPALYQAQLNGMMYTYPSPSQLYNFQGWPEIEGFATTHQNFYAEQANLKADSTATTHETYYVEEPEEPNSPSTALPELPVAAPRESTRYAGIRETSQKGRHKVLLYEIPGSPRVYVFMYHKRTSMENTFKYQCVECAKMKKCTSVNEDDFLDDPAMLACVLAERQSQT</sequence>
<reference evidence="1" key="1">
    <citation type="submission" date="2023-07" db="EMBL/GenBank/DDBJ databases">
        <authorList>
            <consortium name="CYATHOMIX"/>
        </authorList>
    </citation>
    <scope>NUCLEOTIDE SEQUENCE</scope>
    <source>
        <strain evidence="1">N/A</strain>
    </source>
</reference>
<evidence type="ECO:0000313" key="2">
    <source>
        <dbReference type="Proteomes" id="UP001176961"/>
    </source>
</evidence>
<comment type="caution">
    <text evidence="1">The sequence shown here is derived from an EMBL/GenBank/DDBJ whole genome shotgun (WGS) entry which is preliminary data.</text>
</comment>
<gene>
    <name evidence="1" type="ORF">CYNAS_LOCUS1029</name>
</gene>
<evidence type="ECO:0000313" key="1">
    <source>
        <dbReference type="EMBL" id="CAJ0589046.1"/>
    </source>
</evidence>
<accession>A0AA36DJV7</accession>
<dbReference type="AlphaFoldDB" id="A0AA36DJV7"/>
<keyword evidence="2" id="KW-1185">Reference proteome</keyword>
<dbReference type="Proteomes" id="UP001176961">
    <property type="component" value="Unassembled WGS sequence"/>
</dbReference>